<feature type="domain" description="YcaO" evidence="1">
    <location>
        <begin position="22"/>
        <end position="363"/>
    </location>
</feature>
<organism evidence="2 3">
    <name type="scientific">Microbacterium trichothecenolyticum</name>
    <name type="common">Aureobacterium trichothecenolyticum</name>
    <dbReference type="NCBI Taxonomy" id="69370"/>
    <lineage>
        <taxon>Bacteria</taxon>
        <taxon>Bacillati</taxon>
        <taxon>Actinomycetota</taxon>
        <taxon>Actinomycetes</taxon>
        <taxon>Micrococcales</taxon>
        <taxon>Microbacteriaceae</taxon>
        <taxon>Microbacterium</taxon>
    </lineage>
</organism>
<reference evidence="2 3" key="1">
    <citation type="submission" date="2023-07" db="EMBL/GenBank/DDBJ databases">
        <title>Functional and genomic diversity of the sorghum phyllosphere microbiome.</title>
        <authorList>
            <person name="Shade A."/>
        </authorList>
    </citation>
    <scope>NUCLEOTIDE SEQUENCE [LARGE SCALE GENOMIC DNA]</scope>
    <source>
        <strain evidence="2 3">SORGH_AS_1207</strain>
    </source>
</reference>
<dbReference type="Gene3D" id="3.30.1330.230">
    <property type="match status" value="1"/>
</dbReference>
<dbReference type="GO" id="GO:0005840">
    <property type="term" value="C:ribosome"/>
    <property type="evidence" value="ECO:0007669"/>
    <property type="project" value="UniProtKB-KW"/>
</dbReference>
<keyword evidence="2" id="KW-0687">Ribonucleoprotein</keyword>
<dbReference type="PANTHER" id="PTHR37809:SF1">
    <property type="entry name" value="RIBOSOMAL PROTEIN S12 METHYLTHIOTRANSFERASE ACCESSORY FACTOR YCAO"/>
    <property type="match status" value="1"/>
</dbReference>
<proteinExistence type="predicted"/>
<evidence type="ECO:0000313" key="3">
    <source>
        <dbReference type="Proteomes" id="UP001226691"/>
    </source>
</evidence>
<dbReference type="PROSITE" id="PS51664">
    <property type="entry name" value="YCAO"/>
    <property type="match status" value="1"/>
</dbReference>
<protein>
    <submittedName>
        <fullName evidence="2">Ribosomal protein S12 methylthiotransferase accessory factor</fullName>
    </submittedName>
</protein>
<dbReference type="Proteomes" id="UP001226691">
    <property type="component" value="Unassembled WGS sequence"/>
</dbReference>
<keyword evidence="2" id="KW-0689">Ribosomal protein</keyword>
<dbReference type="Pfam" id="PF02624">
    <property type="entry name" value="YcaO"/>
    <property type="match status" value="1"/>
</dbReference>
<accession>A0ABU0TRK3</accession>
<evidence type="ECO:0000259" key="1">
    <source>
        <dbReference type="PROSITE" id="PS51664"/>
    </source>
</evidence>
<name>A0ABU0TRK3_MICTR</name>
<dbReference type="EMBL" id="JAUTBF010000001">
    <property type="protein sequence ID" value="MDQ1122085.1"/>
    <property type="molecule type" value="Genomic_DNA"/>
</dbReference>
<evidence type="ECO:0000313" key="2">
    <source>
        <dbReference type="EMBL" id="MDQ1122085.1"/>
    </source>
</evidence>
<dbReference type="PANTHER" id="PTHR37809">
    <property type="entry name" value="RIBOSOMAL PROTEIN S12 METHYLTHIOTRANSFERASE ACCESSORY FACTOR YCAO"/>
    <property type="match status" value="1"/>
</dbReference>
<dbReference type="InterPro" id="IPR003776">
    <property type="entry name" value="YcaO-like_dom"/>
</dbReference>
<comment type="caution">
    <text evidence="2">The sequence shown here is derived from an EMBL/GenBank/DDBJ whole genome shotgun (WGS) entry which is preliminary data.</text>
</comment>
<keyword evidence="3" id="KW-1185">Reference proteome</keyword>
<gene>
    <name evidence="2" type="ORF">QE412_000658</name>
</gene>
<sequence>MMDMPRLPAFTLTDAPARPATGFGFTAEQLIGSGTGEVIERYAAAITPDTFPEIPVERRTGLAQWLPFTHDQYQTPGFPFSPPPATGEVAHVWAVDPISGDQVGVPADLVYLRATGESQWCTISSNGLAAHRTAGAAARAAVFELIERDSFLRAWYGGFTHPVVTLEDVLKSGALDPEATAMAKRVQLRGVRVRFVKMPAVGGLSGVLACARSETVGLAVGCAAKPTLQQALRAAFIECVHTHNWATTIEPARFTDEMVSLESHIALHANPVNKPLNAFIDSGSRISVTEFLAGPELTLEGALSRCASAGWTVYLADVASSDVRTAGWHVIRALSPNAATLDVTAIHRAQLPVIANAVPHPFP</sequence>